<dbReference type="Pfam" id="PF01055">
    <property type="entry name" value="Glyco_hydro_31_2nd"/>
    <property type="match status" value="1"/>
</dbReference>
<dbReference type="Pfam" id="PF00088">
    <property type="entry name" value="Trefoil"/>
    <property type="match status" value="1"/>
</dbReference>
<name>A0A3R6XG44_APHAT</name>
<dbReference type="AlphaFoldDB" id="A0A3R6XG44"/>
<comment type="caution">
    <text evidence="9">The sequence shown here is derived from an EMBL/GenBank/DDBJ whole genome shotgun (WGS) entry which is preliminary data.</text>
</comment>
<evidence type="ECO:0000313" key="11">
    <source>
        <dbReference type="Proteomes" id="UP000285712"/>
    </source>
</evidence>
<dbReference type="Proteomes" id="UP000285712">
    <property type="component" value="Unassembled WGS sequence"/>
</dbReference>
<keyword evidence="3 4" id="KW-1015">Disulfide bond</keyword>
<dbReference type="InterPro" id="IPR000519">
    <property type="entry name" value="P_trefoil_dom"/>
</dbReference>
<dbReference type="SUPFAM" id="SSF51011">
    <property type="entry name" value="Glycosyl hydrolase domain"/>
    <property type="match status" value="1"/>
</dbReference>
<dbReference type="GO" id="GO:0005975">
    <property type="term" value="P:carbohydrate metabolic process"/>
    <property type="evidence" value="ECO:0007669"/>
    <property type="project" value="InterPro"/>
</dbReference>
<comment type="caution">
    <text evidence="4">Lacks conserved residue(s) required for the propagation of feature annotation.</text>
</comment>
<keyword evidence="5" id="KW-0326">Glycosidase</keyword>
<dbReference type="PROSITE" id="PS00025">
    <property type="entry name" value="P_TREFOIL_1"/>
    <property type="match status" value="1"/>
</dbReference>
<evidence type="ECO:0000256" key="4">
    <source>
        <dbReference type="PROSITE-ProRule" id="PRU00779"/>
    </source>
</evidence>
<keyword evidence="6" id="KW-0732">Signal</keyword>
<accession>A0A3R6XG44</accession>
<evidence type="ECO:0000259" key="7">
    <source>
        <dbReference type="PROSITE" id="PS51448"/>
    </source>
</evidence>
<comment type="subcellular location">
    <subcellularLocation>
        <location evidence="1">Endomembrane system</location>
    </subcellularLocation>
</comment>
<dbReference type="SUPFAM" id="SSF51445">
    <property type="entry name" value="(Trans)glycosidases"/>
    <property type="match status" value="1"/>
</dbReference>
<dbReference type="VEuPathDB" id="FungiDB:H257_15617"/>
<dbReference type="InterPro" id="IPR048395">
    <property type="entry name" value="Glyco_hydro_31_C"/>
</dbReference>
<dbReference type="EMBL" id="QUTG01003081">
    <property type="protein sequence ID" value="RHY93300.1"/>
    <property type="molecule type" value="Genomic_DNA"/>
</dbReference>
<organism evidence="9 10">
    <name type="scientific">Aphanomyces astaci</name>
    <name type="common">Crayfish plague agent</name>
    <dbReference type="NCBI Taxonomy" id="112090"/>
    <lineage>
        <taxon>Eukaryota</taxon>
        <taxon>Sar</taxon>
        <taxon>Stramenopiles</taxon>
        <taxon>Oomycota</taxon>
        <taxon>Saprolegniomycetes</taxon>
        <taxon>Saprolegniales</taxon>
        <taxon>Verrucalvaceae</taxon>
        <taxon>Aphanomyces</taxon>
    </lineage>
</organism>
<evidence type="ECO:0000313" key="10">
    <source>
        <dbReference type="Proteomes" id="UP000285430"/>
    </source>
</evidence>
<dbReference type="InterPro" id="IPR017957">
    <property type="entry name" value="P_trefoil_CS"/>
</dbReference>
<proteinExistence type="inferred from homology"/>
<evidence type="ECO:0000256" key="5">
    <source>
        <dbReference type="RuleBase" id="RU361185"/>
    </source>
</evidence>
<dbReference type="InterPro" id="IPR051816">
    <property type="entry name" value="Glycosyl_Hydrolase_31"/>
</dbReference>
<sequence>MLALTSLVGIALMAQSVALRESNPKADPAAVVLAGHARFTVLTSQLIRLEWSASDFRDASTVVVNNRALPVPKYQVTKKDQWVEISTDALHVRYDATSSVSFSDANLRVQVKSVSSSNRTVTWTPSLTDKDDKRLFGSLRTLDMTNGTVDLNCNAGGPDTIADSHCTYGLVSRSGYVVVDDSLSTELDNDPWPWVVETSAKPATSCAAIPPLERRVCGYNVVSQDQCDANGCCFDDSASLPNGFSCYYGAQAYQDLYFFGHGLEFKQALHDFTLVAGKIPLPPKFAFGVFYSRWWAYNDVDIDGISHEYATRSIPLDVVVLDMDWHLTFYKNNSADQSGQPKGWTGYTWNKELFPDPKAFLAHLHSNGLHVTLNLHPASGVQPWEDSYEAMATAMGIDPATKVYVPFDLTNKTFATNWLQLSLQPRQDEGVDFWWLDWQQGEDWFVAHNQASPNLNPTLWLNHVFFTNPFQWRNDTRPVLLHRFGGLGNHRYPLGFSGDVVPSWQSLQFQPYFTANAANVGFAYWSHDIGGFQQGHDAQLYTRWIQWGVFSPVLRTHSQKDSVSDRRIWTYPNANYEIMRHFINLRRRLVPYIYTQSRLTHDTGLAMLHGLYYEWPEFDEAYSYTHQYAFGSSFVVAPVVQPVDPTTQLAAKSVWVPPGVWFDLTRGSLVTGPIVYKRWYALDEVPWFAKAGSIVPFGPEATASSLGQAQTAPEALVLTIIPGTPHGSGAVYDDAGNSSAYLRGDQHSWTHFTYDSQDNASMVVTIYPANGTFAGRRPRQRYLLELRHAVPARHVQVDGRDVAYSAFGNDETKPEGGGWTYDPSHLTLLVHLDVAVTSTTRVRVQFDTPASLSTKVDLNGVVGTMARLQHVKTLLDLQFAYAEDYPYLRHAYGMSRRIQYNLTSFFQEVALWPQWIKLGVAEVRKLKLAPSVQAQIVHLLVDDTAVPHESRVDKVFSDDQAADVLVFN</sequence>
<dbReference type="Gene3D" id="4.10.110.10">
    <property type="entry name" value="Spasmolytic Protein, domain 1"/>
    <property type="match status" value="1"/>
</dbReference>
<dbReference type="Pfam" id="PF21365">
    <property type="entry name" value="Glyco_hydro_31_3rd"/>
    <property type="match status" value="1"/>
</dbReference>
<gene>
    <name evidence="8" type="ORF">DYB35_000178</name>
    <name evidence="9" type="ORF">DYB37_001222</name>
</gene>
<dbReference type="PANTHER" id="PTHR43863:SF2">
    <property type="entry name" value="MALTASE-GLUCOAMYLASE"/>
    <property type="match status" value="1"/>
</dbReference>
<dbReference type="PANTHER" id="PTHR43863">
    <property type="entry name" value="HYDROLASE, PUTATIVE (AFU_ORTHOLOGUE AFUA_1G03140)-RELATED"/>
    <property type="match status" value="1"/>
</dbReference>
<dbReference type="GO" id="GO:0004553">
    <property type="term" value="F:hydrolase activity, hydrolyzing O-glycosyl compounds"/>
    <property type="evidence" value="ECO:0007669"/>
    <property type="project" value="InterPro"/>
</dbReference>
<evidence type="ECO:0000256" key="1">
    <source>
        <dbReference type="ARBA" id="ARBA00004308"/>
    </source>
</evidence>
<dbReference type="PROSITE" id="PS51448">
    <property type="entry name" value="P_TREFOIL_2"/>
    <property type="match status" value="1"/>
</dbReference>
<evidence type="ECO:0000313" key="8">
    <source>
        <dbReference type="EMBL" id="RHY93300.1"/>
    </source>
</evidence>
<evidence type="ECO:0000256" key="3">
    <source>
        <dbReference type="ARBA" id="ARBA00023157"/>
    </source>
</evidence>
<feature type="chain" id="PRO_5035560579" description="P-type domain-containing protein" evidence="6">
    <location>
        <begin position="19"/>
        <end position="968"/>
    </location>
</feature>
<comment type="similarity">
    <text evidence="2 5">Belongs to the glycosyl hydrolase 31 family.</text>
</comment>
<dbReference type="InterPro" id="IPR033403">
    <property type="entry name" value="DUF5110"/>
</dbReference>
<dbReference type="Pfam" id="PF17137">
    <property type="entry name" value="DUF5110"/>
    <property type="match status" value="1"/>
</dbReference>
<feature type="signal peptide" evidence="6">
    <location>
        <begin position="1"/>
        <end position="18"/>
    </location>
</feature>
<dbReference type="SMART" id="SM00018">
    <property type="entry name" value="PD"/>
    <property type="match status" value="1"/>
</dbReference>
<evidence type="ECO:0000313" key="9">
    <source>
        <dbReference type="EMBL" id="RHZ20884.1"/>
    </source>
</evidence>
<dbReference type="Gene3D" id="2.60.40.1180">
    <property type="entry name" value="Golgi alpha-mannosidase II"/>
    <property type="match status" value="1"/>
</dbReference>
<dbReference type="Proteomes" id="UP000285430">
    <property type="component" value="Unassembled WGS sequence"/>
</dbReference>
<dbReference type="InterPro" id="IPR000322">
    <property type="entry name" value="Glyco_hydro_31_TIM"/>
</dbReference>
<feature type="domain" description="P-type" evidence="7">
    <location>
        <begin position="204"/>
        <end position="250"/>
    </location>
</feature>
<dbReference type="Gene3D" id="3.20.20.80">
    <property type="entry name" value="Glycosidases"/>
    <property type="match status" value="1"/>
</dbReference>
<dbReference type="CDD" id="cd00111">
    <property type="entry name" value="Trefoil"/>
    <property type="match status" value="1"/>
</dbReference>
<reference evidence="10 11" key="1">
    <citation type="submission" date="2018-08" db="EMBL/GenBank/DDBJ databases">
        <title>Aphanomyces genome sequencing and annotation.</title>
        <authorList>
            <person name="Minardi D."/>
            <person name="Oidtmann B."/>
            <person name="Van Der Giezen M."/>
            <person name="Studholme D.J."/>
        </authorList>
    </citation>
    <scope>NUCLEOTIDE SEQUENCE [LARGE SCALE GENOMIC DNA]</scope>
    <source>
        <strain evidence="9 10">Da</strain>
        <strain evidence="8 11">Sv</strain>
    </source>
</reference>
<dbReference type="SUPFAM" id="SSF57492">
    <property type="entry name" value="Trefoil"/>
    <property type="match status" value="1"/>
</dbReference>
<feature type="disulfide bond" evidence="4">
    <location>
        <begin position="217"/>
        <end position="232"/>
    </location>
</feature>
<dbReference type="CDD" id="cd06595">
    <property type="entry name" value="GH31_u1"/>
    <property type="match status" value="1"/>
</dbReference>
<evidence type="ECO:0000256" key="6">
    <source>
        <dbReference type="SAM" id="SignalP"/>
    </source>
</evidence>
<dbReference type="InterPro" id="IPR044913">
    <property type="entry name" value="P_trefoil_dom_sf"/>
</dbReference>
<evidence type="ECO:0000256" key="2">
    <source>
        <dbReference type="ARBA" id="ARBA00007806"/>
    </source>
</evidence>
<dbReference type="GO" id="GO:0012505">
    <property type="term" value="C:endomembrane system"/>
    <property type="evidence" value="ECO:0007669"/>
    <property type="project" value="UniProtKB-SubCell"/>
</dbReference>
<dbReference type="EMBL" id="QUTH01003219">
    <property type="protein sequence ID" value="RHZ20884.1"/>
    <property type="molecule type" value="Genomic_DNA"/>
</dbReference>
<dbReference type="InterPro" id="IPR017853">
    <property type="entry name" value="GH"/>
</dbReference>
<protein>
    <recommendedName>
        <fullName evidence="7">P-type domain-containing protein</fullName>
    </recommendedName>
</protein>
<keyword evidence="5" id="KW-0378">Hydrolase</keyword>
<dbReference type="InterPro" id="IPR013780">
    <property type="entry name" value="Glyco_hydro_b"/>
</dbReference>